<dbReference type="CDD" id="cd05840">
    <property type="entry name" value="PWWP_ScIOC4-like"/>
    <property type="match status" value="1"/>
</dbReference>
<dbReference type="SUPFAM" id="SSF63748">
    <property type="entry name" value="Tudor/PWWP/MBT"/>
    <property type="match status" value="1"/>
</dbReference>
<dbReference type="Gene3D" id="2.30.30.140">
    <property type="match status" value="1"/>
</dbReference>
<dbReference type="RefSeq" id="XP_037143495.1">
    <property type="nucleotide sequence ID" value="XM_037287600.1"/>
</dbReference>
<organism evidence="3 4">
    <name type="scientific">Zygotorulaspora mrakii</name>
    <name type="common">Zygosaccharomyces mrakii</name>
    <dbReference type="NCBI Taxonomy" id="42260"/>
    <lineage>
        <taxon>Eukaryota</taxon>
        <taxon>Fungi</taxon>
        <taxon>Dikarya</taxon>
        <taxon>Ascomycota</taxon>
        <taxon>Saccharomycotina</taxon>
        <taxon>Saccharomycetes</taxon>
        <taxon>Saccharomycetales</taxon>
        <taxon>Saccharomycetaceae</taxon>
        <taxon>Zygotorulaspora</taxon>
    </lineage>
</organism>
<feature type="compositionally biased region" description="Basic and acidic residues" evidence="1">
    <location>
        <begin position="204"/>
        <end position="216"/>
    </location>
</feature>
<dbReference type="SMART" id="SM00293">
    <property type="entry name" value="PWWP"/>
    <property type="match status" value="1"/>
</dbReference>
<dbReference type="PANTHER" id="PTHR12550">
    <property type="entry name" value="HEPATOMA-DERIVED GROWTH FACTOR-RELATED"/>
    <property type="match status" value="1"/>
</dbReference>
<name>A0A7H9AZY0_ZYGMR</name>
<evidence type="ECO:0000259" key="2">
    <source>
        <dbReference type="PROSITE" id="PS50812"/>
    </source>
</evidence>
<dbReference type="AlphaFoldDB" id="A0A7H9AZY0"/>
<dbReference type="KEGG" id="zmk:HG535_0C01160"/>
<dbReference type="PROSITE" id="PS50812">
    <property type="entry name" value="PWWP"/>
    <property type="match status" value="1"/>
</dbReference>
<feature type="region of interest" description="Disordered" evidence="1">
    <location>
        <begin position="37"/>
        <end position="62"/>
    </location>
</feature>
<reference evidence="3 4" key="1">
    <citation type="submission" date="2020-07" db="EMBL/GenBank/DDBJ databases">
        <title>The yeast mating-type switching endonuclease HO is a domesticated member of an unorthodox homing genetic element family.</title>
        <authorList>
            <person name="Coughlan A.Y."/>
            <person name="Lombardi L."/>
            <person name="Braun-Galleani S."/>
            <person name="Martos A.R."/>
            <person name="Galeote V."/>
            <person name="Bigey F."/>
            <person name="Dequin S."/>
            <person name="Byrne K.P."/>
            <person name="Wolfe K.H."/>
        </authorList>
    </citation>
    <scope>NUCLEOTIDE SEQUENCE [LARGE SCALE GENOMIC DNA]</scope>
    <source>
        <strain evidence="3 4">NRRL Y-6702</strain>
    </source>
</reference>
<sequence>MAHIYQPTDIVLAKVKGYPAWPALIVPNELIPEHVMRNRSRNQSSQTKNISKDETVDDQVNDVASDDEDVSKYIVYSDILKFRKFDDIKSQYCVKFFCDDSYIWVRNNDVQLLTEEDCDKWLNSSKKKNKKLIPAYEMARKGSQGVDVWEFIEYGSAGKPDDEEYVEELEENNSLGDEENEDAEDNQKVEFRSKRTSKRQAQKLKKETQARAEKNVRNTRSRQVQELEQFDEDPFEDGSLQEPESKRARSNAGNRSKGKKNATAKVDHIVEKYHYENDEDWTIVGLGPQELSIQKNASSFVNKLSQKKNYSVHVETKLDLMDRLVGVNKLMENVILTDEKQGDKVSREDVEMILDELDLALDIKGAHDEYITVLQSNVSLLTNFRLLLNLRHNQLKEWDLWTQFQAAYKLIYLFEFVPDSTEWTKRPTETLADMSESFVSETVEI</sequence>
<evidence type="ECO:0000313" key="3">
    <source>
        <dbReference type="EMBL" id="QLG71767.1"/>
    </source>
</evidence>
<feature type="region of interest" description="Disordered" evidence="1">
    <location>
        <begin position="162"/>
        <end position="263"/>
    </location>
</feature>
<feature type="compositionally biased region" description="Basic residues" evidence="1">
    <location>
        <begin position="194"/>
        <end position="203"/>
    </location>
</feature>
<accession>A0A7H9AZY0</accession>
<dbReference type="OrthoDB" id="62853at2759"/>
<protein>
    <recommendedName>
        <fullName evidence="2">PWWP domain-containing protein</fullName>
    </recommendedName>
</protein>
<evidence type="ECO:0000256" key="1">
    <source>
        <dbReference type="SAM" id="MobiDB-lite"/>
    </source>
</evidence>
<keyword evidence="4" id="KW-1185">Reference proteome</keyword>
<dbReference type="PANTHER" id="PTHR12550:SF70">
    <property type="entry name" value="JIL-1 ANCHORING AND STABILIZING PROTEIN, ISOFORM A"/>
    <property type="match status" value="1"/>
</dbReference>
<dbReference type="GeneID" id="59235463"/>
<dbReference type="EMBL" id="CP058606">
    <property type="protein sequence ID" value="QLG71767.1"/>
    <property type="molecule type" value="Genomic_DNA"/>
</dbReference>
<feature type="domain" description="PWWP" evidence="2">
    <location>
        <begin position="7"/>
        <end position="116"/>
    </location>
</feature>
<dbReference type="Pfam" id="PF00855">
    <property type="entry name" value="PWWP"/>
    <property type="match status" value="1"/>
</dbReference>
<dbReference type="InterPro" id="IPR000313">
    <property type="entry name" value="PWWP_dom"/>
</dbReference>
<gene>
    <name evidence="3" type="ORF">HG535_0C01160</name>
</gene>
<evidence type="ECO:0000313" key="4">
    <source>
        <dbReference type="Proteomes" id="UP000509704"/>
    </source>
</evidence>
<dbReference type="InterPro" id="IPR035503">
    <property type="entry name" value="IOC4-like_PWWP"/>
</dbReference>
<feature type="compositionally biased region" description="Acidic residues" evidence="1">
    <location>
        <begin position="162"/>
        <end position="184"/>
    </location>
</feature>
<dbReference type="Proteomes" id="UP000509704">
    <property type="component" value="Chromosome 3"/>
</dbReference>
<proteinExistence type="predicted"/>